<keyword evidence="10" id="KW-0325">Glycoprotein</keyword>
<keyword evidence="4 12" id="KW-0328">Glycosyltransferase</keyword>
<evidence type="ECO:0000313" key="16">
    <source>
        <dbReference type="Proteomes" id="UP000179807"/>
    </source>
</evidence>
<comment type="subcellular location">
    <subcellularLocation>
        <location evidence="11">Endomembrane system</location>
        <topology evidence="11">Single-pass membrane protein</topology>
    </subcellularLocation>
    <subcellularLocation>
        <location evidence="12">Golgi apparatus</location>
        <location evidence="12">Golgi stack membrane</location>
        <topology evidence="12">Single-pass type II membrane protein</topology>
    </subcellularLocation>
    <subcellularLocation>
        <location evidence="1">Membrane</location>
        <topology evidence="1">Single-pass type II membrane protein</topology>
    </subcellularLocation>
</comment>
<evidence type="ECO:0000256" key="4">
    <source>
        <dbReference type="ARBA" id="ARBA00022676"/>
    </source>
</evidence>
<dbReference type="PANTHER" id="PTHR11929:SF194">
    <property type="entry name" value="ALPHA-(1,3)-FUCOSYLTRANSFERASE 10"/>
    <property type="match status" value="1"/>
</dbReference>
<dbReference type="Pfam" id="PF00852">
    <property type="entry name" value="Glyco_transf_10"/>
    <property type="match status" value="1"/>
</dbReference>
<keyword evidence="8 12" id="KW-1133">Transmembrane helix</keyword>
<comment type="caution">
    <text evidence="15">The sequence shown here is derived from an EMBL/GenBank/DDBJ whole genome shotgun (WGS) entry which is preliminary data.</text>
</comment>
<sequence length="444" mass="51309">MSHQQKKKVLRPLQRVCYISIPFFLILIYCYYALFITNQFSGTFIFLDYSVYVISVQDIPKPEFLVYHQGFNYIDPVDPKGERCLVSWDYTKDIRKAHVIVYNVLDNRGELMRPRDSSLRPDQVTVVESMESATNYHFDSNQNSFNYTMDYRLTSDVPIPYAEYFSSSEKPINLSQKVGLVAAFISNCGASNGRTNYVRELMNYIKVDSYGRCLNNAHVPSEWSNGGRDSTKEKAISHYKFTLSFENSDDDDYVTEKLYQPLRFGSVPIFRGCKQVEDFAPPNSVIDANKFASPEELAKYLHYLDKNDTAYNEYLEWKNTGNLGSLVKARFFRDRFEYGVCALLERMKNLWINPYLIDWKRKVNTSLGCVKCLDDFDLSLRRTPFLKNGTSTSYTLPKASIRGKLIETASFTTNRDSPIKKSSKSQDKKLIVANKFLSFFSPVI</sequence>
<comment type="pathway">
    <text evidence="2">Protein modification; protein glycosylation.</text>
</comment>
<keyword evidence="6 12" id="KW-0812">Transmembrane</keyword>
<evidence type="ECO:0000259" key="14">
    <source>
        <dbReference type="Pfam" id="PF17039"/>
    </source>
</evidence>
<dbReference type="OrthoDB" id="2158569at2759"/>
<dbReference type="Proteomes" id="UP000179807">
    <property type="component" value="Unassembled WGS sequence"/>
</dbReference>
<protein>
    <recommendedName>
        <fullName evidence="12">Fucosyltransferase</fullName>
        <ecNumber evidence="12">2.4.1.-</ecNumber>
    </recommendedName>
</protein>
<dbReference type="SUPFAM" id="SSF53756">
    <property type="entry name" value="UDP-Glycosyltransferase/glycogen phosphorylase"/>
    <property type="match status" value="1"/>
</dbReference>
<dbReference type="InterPro" id="IPR001503">
    <property type="entry name" value="Glyco_trans_10"/>
</dbReference>
<evidence type="ECO:0000256" key="8">
    <source>
        <dbReference type="ARBA" id="ARBA00022989"/>
    </source>
</evidence>
<keyword evidence="16" id="KW-1185">Reference proteome</keyword>
<evidence type="ECO:0000256" key="9">
    <source>
        <dbReference type="ARBA" id="ARBA00023136"/>
    </source>
</evidence>
<evidence type="ECO:0000256" key="6">
    <source>
        <dbReference type="ARBA" id="ARBA00022692"/>
    </source>
</evidence>
<dbReference type="GeneID" id="94829789"/>
<evidence type="ECO:0000256" key="10">
    <source>
        <dbReference type="ARBA" id="ARBA00023180"/>
    </source>
</evidence>
<feature type="transmembrane region" description="Helical" evidence="12">
    <location>
        <begin position="16"/>
        <end position="35"/>
    </location>
</feature>
<dbReference type="UniPathway" id="UPA00378"/>
<keyword evidence="12" id="KW-0333">Golgi apparatus</keyword>
<dbReference type="Pfam" id="PF17039">
    <property type="entry name" value="Glyco_tran_10_N"/>
    <property type="match status" value="1"/>
</dbReference>
<evidence type="ECO:0000256" key="1">
    <source>
        <dbReference type="ARBA" id="ARBA00004606"/>
    </source>
</evidence>
<evidence type="ECO:0000256" key="3">
    <source>
        <dbReference type="ARBA" id="ARBA00008919"/>
    </source>
</evidence>
<keyword evidence="9 12" id="KW-0472">Membrane</keyword>
<dbReference type="AlphaFoldDB" id="A0A1J4JDE1"/>
<evidence type="ECO:0000256" key="7">
    <source>
        <dbReference type="ARBA" id="ARBA00022968"/>
    </source>
</evidence>
<evidence type="ECO:0000256" key="2">
    <source>
        <dbReference type="ARBA" id="ARBA00004922"/>
    </source>
</evidence>
<dbReference type="Gene3D" id="3.40.50.11660">
    <property type="entry name" value="Glycosyl transferase family 10, C-terminal domain"/>
    <property type="match status" value="1"/>
</dbReference>
<evidence type="ECO:0000256" key="12">
    <source>
        <dbReference type="RuleBase" id="RU003832"/>
    </source>
</evidence>
<dbReference type="InterPro" id="IPR038577">
    <property type="entry name" value="GT10-like_C_sf"/>
</dbReference>
<dbReference type="EC" id="2.4.1.-" evidence="12"/>
<dbReference type="RefSeq" id="XP_068349810.1">
    <property type="nucleotide sequence ID" value="XM_068495085.1"/>
</dbReference>
<gene>
    <name evidence="15" type="ORF">TRFO_09829</name>
</gene>
<dbReference type="PANTHER" id="PTHR11929">
    <property type="entry name" value="ALPHA- 1,3 -FUCOSYLTRANSFERASE"/>
    <property type="match status" value="1"/>
</dbReference>
<feature type="domain" description="Fucosyltransferase C-terminal" evidence="13">
    <location>
        <begin position="175"/>
        <end position="348"/>
    </location>
</feature>
<dbReference type="GO" id="GO:0032580">
    <property type="term" value="C:Golgi cisterna membrane"/>
    <property type="evidence" value="ECO:0007669"/>
    <property type="project" value="UniProtKB-SubCell"/>
</dbReference>
<evidence type="ECO:0000259" key="13">
    <source>
        <dbReference type="Pfam" id="PF00852"/>
    </source>
</evidence>
<evidence type="ECO:0000256" key="5">
    <source>
        <dbReference type="ARBA" id="ARBA00022679"/>
    </source>
</evidence>
<dbReference type="InterPro" id="IPR031481">
    <property type="entry name" value="Glyco_tran_10_N"/>
</dbReference>
<evidence type="ECO:0000313" key="15">
    <source>
        <dbReference type="EMBL" id="OHS96673.1"/>
    </source>
</evidence>
<keyword evidence="5 12" id="KW-0808">Transferase</keyword>
<evidence type="ECO:0000256" key="11">
    <source>
        <dbReference type="ARBA" id="ARBA00037847"/>
    </source>
</evidence>
<organism evidence="15 16">
    <name type="scientific">Tritrichomonas foetus</name>
    <dbReference type="NCBI Taxonomy" id="1144522"/>
    <lineage>
        <taxon>Eukaryota</taxon>
        <taxon>Metamonada</taxon>
        <taxon>Parabasalia</taxon>
        <taxon>Tritrichomonadida</taxon>
        <taxon>Tritrichomonadidae</taxon>
        <taxon>Tritrichomonas</taxon>
    </lineage>
</organism>
<keyword evidence="7" id="KW-0735">Signal-anchor</keyword>
<dbReference type="VEuPathDB" id="TrichDB:TRFO_09829"/>
<dbReference type="InterPro" id="IPR055270">
    <property type="entry name" value="Glyco_tran_10_C"/>
</dbReference>
<comment type="similarity">
    <text evidence="3 12">Belongs to the glycosyltransferase 10 family.</text>
</comment>
<feature type="domain" description="Fucosyltransferase N-terminal" evidence="14">
    <location>
        <begin position="82"/>
        <end position="161"/>
    </location>
</feature>
<dbReference type="EMBL" id="MLAK01001160">
    <property type="protein sequence ID" value="OHS96673.1"/>
    <property type="molecule type" value="Genomic_DNA"/>
</dbReference>
<name>A0A1J4JDE1_9EUKA</name>
<accession>A0A1J4JDE1</accession>
<dbReference type="FunFam" id="3.40.50.11660:FF:000002">
    <property type="entry name" value="Alpha-(1,3)-fucosyltransferase"/>
    <property type="match status" value="1"/>
</dbReference>
<dbReference type="GO" id="GO:0046920">
    <property type="term" value="F:alpha-(1-&gt;3)-fucosyltransferase activity"/>
    <property type="evidence" value="ECO:0007669"/>
    <property type="project" value="TreeGrafter"/>
</dbReference>
<proteinExistence type="inferred from homology"/>
<reference evidence="15" key="1">
    <citation type="submission" date="2016-10" db="EMBL/GenBank/DDBJ databases">
        <authorList>
            <person name="Benchimol M."/>
            <person name="Almeida L.G."/>
            <person name="Vasconcelos A.T."/>
            <person name="Perreira-Neves A."/>
            <person name="Rosa I.A."/>
            <person name="Tasca T."/>
            <person name="Bogo M.R."/>
            <person name="de Souza W."/>
        </authorList>
    </citation>
    <scope>NUCLEOTIDE SEQUENCE [LARGE SCALE GENOMIC DNA]</scope>
    <source>
        <strain evidence="15">K</strain>
    </source>
</reference>